<evidence type="ECO:0000313" key="3">
    <source>
        <dbReference type="Proteomes" id="UP000255334"/>
    </source>
</evidence>
<proteinExistence type="predicted"/>
<keyword evidence="1" id="KW-0472">Membrane</keyword>
<feature type="transmembrane region" description="Helical" evidence="1">
    <location>
        <begin position="84"/>
        <end position="102"/>
    </location>
</feature>
<sequence length="223" mass="24932">MNEPVVKGRSLAALMAVLGWFGVLLQFYLSIRLALTNGRTVAFGVVLYFGFFTVLTNVLVSLAATLPLLARRSAAGRFFARPEVIGWVAVSIVFVGVAYYVLLRHVWAPQGWQLLADVLMHYVMPILFVLYSLIALRGTALRWSAPFRWSLYPVAYFVYALVRGAIIGSYPYAFINASTLGYVATLRNALLLWVAYLVMAYVLLLIWRIGGARQSTRQNTALR</sequence>
<gene>
    <name evidence="2" type="ORF">DWU99_09135</name>
</gene>
<feature type="transmembrane region" description="Helical" evidence="1">
    <location>
        <begin position="122"/>
        <end position="139"/>
    </location>
</feature>
<protein>
    <recommendedName>
        <fullName evidence="4">Integral membrane protein</fullName>
    </recommendedName>
</protein>
<feature type="transmembrane region" description="Helical" evidence="1">
    <location>
        <begin position="12"/>
        <end position="35"/>
    </location>
</feature>
<keyword evidence="1" id="KW-0812">Transmembrane</keyword>
<evidence type="ECO:0000313" key="2">
    <source>
        <dbReference type="EMBL" id="RDS83943.1"/>
    </source>
</evidence>
<reference evidence="2 3" key="1">
    <citation type="submission" date="2018-07" db="EMBL/GenBank/DDBJ databases">
        <title>Dyella monticola sp. nov. and Dyella psychrodurans sp. nov. isolated from monsoon evergreen broad-leaved forest soil of Dinghu Mountain, China.</title>
        <authorList>
            <person name="Gao Z."/>
            <person name="Qiu L."/>
        </authorList>
    </citation>
    <scope>NUCLEOTIDE SEQUENCE [LARGE SCALE GENOMIC DNA]</scope>
    <source>
        <strain evidence="2 3">4MSK11</strain>
    </source>
</reference>
<organism evidence="2 3">
    <name type="scientific">Dyella psychrodurans</name>
    <dbReference type="NCBI Taxonomy" id="1927960"/>
    <lineage>
        <taxon>Bacteria</taxon>
        <taxon>Pseudomonadati</taxon>
        <taxon>Pseudomonadota</taxon>
        <taxon>Gammaproteobacteria</taxon>
        <taxon>Lysobacterales</taxon>
        <taxon>Rhodanobacteraceae</taxon>
        <taxon>Dyella</taxon>
    </lineage>
</organism>
<feature type="transmembrane region" description="Helical" evidence="1">
    <location>
        <begin position="41"/>
        <end position="64"/>
    </location>
</feature>
<dbReference type="OrthoDB" id="9809977at2"/>
<comment type="caution">
    <text evidence="2">The sequence shown here is derived from an EMBL/GenBank/DDBJ whole genome shotgun (WGS) entry which is preliminary data.</text>
</comment>
<dbReference type="InterPro" id="IPR049713">
    <property type="entry name" value="Pr6Pr-like"/>
</dbReference>
<name>A0A370X686_9GAMM</name>
<evidence type="ECO:0000256" key="1">
    <source>
        <dbReference type="SAM" id="Phobius"/>
    </source>
</evidence>
<keyword evidence="3" id="KW-1185">Reference proteome</keyword>
<keyword evidence="1" id="KW-1133">Transmembrane helix</keyword>
<feature type="transmembrane region" description="Helical" evidence="1">
    <location>
        <begin position="151"/>
        <end position="170"/>
    </location>
</feature>
<dbReference type="NCBIfam" id="NF038065">
    <property type="entry name" value="Pr6Pr"/>
    <property type="match status" value="1"/>
</dbReference>
<feature type="transmembrane region" description="Helical" evidence="1">
    <location>
        <begin position="190"/>
        <end position="207"/>
    </location>
</feature>
<dbReference type="AlphaFoldDB" id="A0A370X686"/>
<accession>A0A370X686</accession>
<dbReference type="Proteomes" id="UP000255334">
    <property type="component" value="Unassembled WGS sequence"/>
</dbReference>
<evidence type="ECO:0008006" key="4">
    <source>
        <dbReference type="Google" id="ProtNLM"/>
    </source>
</evidence>
<dbReference type="RefSeq" id="WP_115477745.1">
    <property type="nucleotide sequence ID" value="NZ_QRBF01000003.1"/>
</dbReference>
<dbReference type="EMBL" id="QRBF01000003">
    <property type="protein sequence ID" value="RDS83943.1"/>
    <property type="molecule type" value="Genomic_DNA"/>
</dbReference>